<name>A0ABM0TCY5_CAMSA</name>
<accession>A0ABM0TCY5</accession>
<evidence type="ECO:0000313" key="1">
    <source>
        <dbReference type="Proteomes" id="UP000694864"/>
    </source>
</evidence>
<organism evidence="1 2">
    <name type="scientific">Camelina sativa</name>
    <name type="common">False flax</name>
    <name type="synonym">Myagrum sativum</name>
    <dbReference type="NCBI Taxonomy" id="90675"/>
    <lineage>
        <taxon>Eukaryota</taxon>
        <taxon>Viridiplantae</taxon>
        <taxon>Streptophyta</taxon>
        <taxon>Embryophyta</taxon>
        <taxon>Tracheophyta</taxon>
        <taxon>Spermatophyta</taxon>
        <taxon>Magnoliopsida</taxon>
        <taxon>eudicotyledons</taxon>
        <taxon>Gunneridae</taxon>
        <taxon>Pentapetalae</taxon>
        <taxon>rosids</taxon>
        <taxon>malvids</taxon>
        <taxon>Brassicales</taxon>
        <taxon>Brassicaceae</taxon>
        <taxon>Camelineae</taxon>
        <taxon>Camelina</taxon>
    </lineage>
</organism>
<dbReference type="GeneID" id="104709529"/>
<keyword evidence="1" id="KW-1185">Reference proteome</keyword>
<gene>
    <name evidence="2" type="primary">LOC104709529</name>
</gene>
<dbReference type="RefSeq" id="XP_010424427.1">
    <property type="nucleotide sequence ID" value="XM_010426125.1"/>
</dbReference>
<reference evidence="2" key="2">
    <citation type="submission" date="2025-08" db="UniProtKB">
        <authorList>
            <consortium name="RefSeq"/>
        </authorList>
    </citation>
    <scope>IDENTIFICATION</scope>
    <source>
        <tissue evidence="2">Leaf</tissue>
    </source>
</reference>
<proteinExistence type="predicted"/>
<dbReference type="Proteomes" id="UP000694864">
    <property type="component" value="Chromosome 8"/>
</dbReference>
<evidence type="ECO:0000313" key="2">
    <source>
        <dbReference type="RefSeq" id="XP_010424427.1"/>
    </source>
</evidence>
<protein>
    <submittedName>
        <fullName evidence="2">Uncharacterized protein LOC104709529</fullName>
    </submittedName>
</protein>
<sequence>MAAVVFALKIWRSYLYDGKRRWIELVADSDLDIAYHLGKANLVAEALSRKQATSAQEQDMESLVSEIRTLRLCAISQEPLGLEEVDRADLLSRVQLAQDIDVGLVNVSKAEGSEYQVSTNGTILVHGQVCVPKDEGLR</sequence>
<reference evidence="1" key="1">
    <citation type="journal article" date="2014" name="Nat. Commun.">
        <title>The emerging biofuel crop Camelina sativa retains a highly undifferentiated hexaploid genome structure.</title>
        <authorList>
            <person name="Kagale S."/>
            <person name="Koh C."/>
            <person name="Nixon J."/>
            <person name="Bollina V."/>
            <person name="Clarke W.E."/>
            <person name="Tuteja R."/>
            <person name="Spillane C."/>
            <person name="Robinson S.J."/>
            <person name="Links M.G."/>
            <person name="Clarke C."/>
            <person name="Higgins E.E."/>
            <person name="Huebert T."/>
            <person name="Sharpe A.G."/>
            <person name="Parkin I.A."/>
        </authorList>
    </citation>
    <scope>NUCLEOTIDE SEQUENCE [LARGE SCALE GENOMIC DNA]</scope>
    <source>
        <strain evidence="1">cv. DH55</strain>
    </source>
</reference>